<dbReference type="InterPro" id="IPR000489">
    <property type="entry name" value="Pterin-binding_dom"/>
</dbReference>
<dbReference type="NCBIfam" id="TIGR02082">
    <property type="entry name" value="metH"/>
    <property type="match status" value="1"/>
</dbReference>
<comment type="cofactor">
    <cofactor evidence="2 21 22">
        <name>Zn(2+)</name>
        <dbReference type="ChEBI" id="CHEBI:29105"/>
    </cofactor>
</comment>
<sequence length="1309" mass="142380">MADTRDIRAHARERILVLDGAWGTMLQRAGLTEGDFRWPEADPLRMYRGNFDLLQLTRPDVIREVHRAYFEAGADIASTNTFNSTVISQADYGTEALARAMNEAGARLAREVADEFEARDGRPRWVAGSVGPTNRTATLSPDVERPDFRNVTFDDLVAAYVEQVEGLIAGGADLILIETVFDTLNAKAALFACEEAFARTGKRLPIMLSGTITDASGRTLSGQTPEAFVISTEHADLFSVGLNCALGADLLRPHLRAIAANTETLVSVHPNAGLPNAFGEYDETPEHTAAVLRSFAEEGLVNIVGGCCGTTPEHIRAIAEAVADLPPRAAPRLPPYLRLSGLEAFTVTPETNFVNVGERTNVTGSPKFSKAILAGDYDAGLKIARQQVQNGAQLVDVNFDEGMLDGEAAMVKFLNLLAGEPDISRVPLMLDSSKWEILEAGLKRVQGKAVVNSISLKDGEEKFLERARLLRRYGAAAVVMAFDEQGQADNLERRKEICSRAYRLLTEQAAFPPQDIIFDPNVLTVATGMEEHDRYALDFIEATRWIKANLPGALVSGGISNVSFSFRGNNHVREAMHAVFLYHAIRAGLDMGIVNAGMLAVYEDIEPELREAVEDVILARRPDATERLIALAESYKDVKREAGQQNAWRALPVTERLKHALVSGITDYVVEDAEEAYQLLGSPLAVIEGPLMDGMNVVGDLFGAGKMFLPQVVKSARVMKRAVAHLTPYLEAEKKEGGSGKGKVLLATVKGDVHDIGKNIVGVVLACNGYQVTDLGVMVPTEKILDTARELGADVIGLSGLITPSLDEMVNVAREMTRRGLDTPLLIGGATTSRAHTAVKIDPAYDGTVVHVADASRAVGVVGDLLSQPEALRERVREEYAALRERHGERKVRLISLAAARARAPRLSPALPPAPREPGRHIIEQPIAELLSYIDWTPFFIAWEMKGIYPNILTDPLRGAEARRLFDDAQALLKRVVEEGLLTARGVIGLWEARRVGDDIEVFSPSPLTCKAAEQRGEVARRAGGGATRQTRTLQGALPDASLGRDASAHPLPTSPLKGEEQNGPSTDHLPLTTHRFHTLRQQRDQATPNTALADFVALRGDHIGAFAIAIHGAEELARSFEAQHDDYSAILVKAVADRLAEAFAEKLHRDVRVRYWGYAPDEALDNGDLIKERYQGIRPAPGYPAQPDHTEKRTLFELLNAEEVGLSLTESGAMFPAAAVSGLYFAHPEAHYFAVGRIGRDQVEDYAERKGWTLSVAERWLGPVLAYDPVGPNSPTAELPKEAPPRPSDRLTVRPVAGPGELQGRGHA</sequence>
<comment type="function">
    <text evidence="18 21">Catalyzes the transfer of a methyl group from methyl-cobalamin to homocysteine, yielding enzyme-bound cob(I)alamin and methionine. Subsequently, remethylates the cofactor using methyltetrahydrofolate.</text>
</comment>
<dbReference type="Pfam" id="PF00809">
    <property type="entry name" value="Pterin_bind"/>
    <property type="match status" value="1"/>
</dbReference>
<feature type="compositionally biased region" description="Basic and acidic residues" evidence="23">
    <location>
        <begin position="1280"/>
        <end position="1293"/>
    </location>
</feature>
<dbReference type="PROSITE" id="PS50972">
    <property type="entry name" value="PTERIN_BINDING"/>
    <property type="match status" value="1"/>
</dbReference>
<dbReference type="Gene3D" id="3.40.50.280">
    <property type="entry name" value="Cobalamin-binding domain"/>
    <property type="match status" value="1"/>
</dbReference>
<dbReference type="Gene3D" id="3.20.20.330">
    <property type="entry name" value="Homocysteine-binding-like domain"/>
    <property type="match status" value="1"/>
</dbReference>
<evidence type="ECO:0000259" key="27">
    <source>
        <dbReference type="PROSITE" id="PS51332"/>
    </source>
</evidence>
<dbReference type="InterPro" id="IPR011822">
    <property type="entry name" value="MetH"/>
</dbReference>
<dbReference type="SUPFAM" id="SSF56507">
    <property type="entry name" value="Methionine synthase activation domain-like"/>
    <property type="match status" value="2"/>
</dbReference>
<comment type="caution">
    <text evidence="29">The sequence shown here is derived from an EMBL/GenBank/DDBJ whole genome shotgun (WGS) entry which is preliminary data.</text>
</comment>
<organism evidence="29 30">
    <name type="scientific">Deinococcus aluminii</name>
    <dbReference type="NCBI Taxonomy" id="1656885"/>
    <lineage>
        <taxon>Bacteria</taxon>
        <taxon>Thermotogati</taxon>
        <taxon>Deinococcota</taxon>
        <taxon>Deinococci</taxon>
        <taxon>Deinococcales</taxon>
        <taxon>Deinococcaceae</taxon>
        <taxon>Deinococcus</taxon>
    </lineage>
</organism>
<dbReference type="Proteomes" id="UP001404956">
    <property type="component" value="Unassembled WGS sequence"/>
</dbReference>
<evidence type="ECO:0000259" key="25">
    <source>
        <dbReference type="PROSITE" id="PS50972"/>
    </source>
</evidence>
<dbReference type="CDD" id="cd02069">
    <property type="entry name" value="methionine_synthase_B12_BD"/>
    <property type="match status" value="1"/>
</dbReference>
<feature type="binding site" evidence="22">
    <location>
        <position position="244"/>
    </location>
    <ligand>
        <name>Zn(2+)</name>
        <dbReference type="ChEBI" id="CHEBI:29105"/>
    </ligand>
</feature>
<dbReference type="SUPFAM" id="SSF47644">
    <property type="entry name" value="Methionine synthase domain"/>
    <property type="match status" value="1"/>
</dbReference>
<gene>
    <name evidence="29" type="primary">metH</name>
    <name evidence="29" type="ORF">Dalu01_00113</name>
</gene>
<dbReference type="InterPro" id="IPR006158">
    <property type="entry name" value="Cobalamin-bd"/>
</dbReference>
<evidence type="ECO:0000256" key="8">
    <source>
        <dbReference type="ARBA" id="ARBA00022603"/>
    </source>
</evidence>
<evidence type="ECO:0000256" key="23">
    <source>
        <dbReference type="SAM" id="MobiDB-lite"/>
    </source>
</evidence>
<evidence type="ECO:0000259" key="24">
    <source>
        <dbReference type="PROSITE" id="PS50970"/>
    </source>
</evidence>
<evidence type="ECO:0000256" key="15">
    <source>
        <dbReference type="ARBA" id="ARBA00022833"/>
    </source>
</evidence>
<evidence type="ECO:0000259" key="28">
    <source>
        <dbReference type="PROSITE" id="PS51337"/>
    </source>
</evidence>
<dbReference type="InterPro" id="IPR036589">
    <property type="entry name" value="HCY_dom_sf"/>
</dbReference>
<keyword evidence="8 21" id="KW-0489">Methyltransferase</keyword>
<proteinExistence type="inferred from homology"/>
<evidence type="ECO:0000256" key="7">
    <source>
        <dbReference type="ARBA" id="ARBA00013998"/>
    </source>
</evidence>
<evidence type="ECO:0000256" key="17">
    <source>
        <dbReference type="ARBA" id="ARBA00023285"/>
    </source>
</evidence>
<evidence type="ECO:0000313" key="29">
    <source>
        <dbReference type="EMBL" id="GAA5531739.1"/>
    </source>
</evidence>
<evidence type="ECO:0000256" key="16">
    <source>
        <dbReference type="ARBA" id="ARBA00023167"/>
    </source>
</evidence>
<evidence type="ECO:0000256" key="6">
    <source>
        <dbReference type="ARBA" id="ARBA00012032"/>
    </source>
</evidence>
<dbReference type="EC" id="2.1.1.13" evidence="6 20"/>
<keyword evidence="11 21" id="KW-0808">Transferase</keyword>
<evidence type="ECO:0000256" key="12">
    <source>
        <dbReference type="ARBA" id="ARBA00022691"/>
    </source>
</evidence>
<dbReference type="PIRSF" id="PIRSF000381">
    <property type="entry name" value="MetH"/>
    <property type="match status" value="1"/>
</dbReference>
<dbReference type="PROSITE" id="PS50970">
    <property type="entry name" value="HCY"/>
    <property type="match status" value="1"/>
</dbReference>
<keyword evidence="9 21" id="KW-0028">Amino-acid biosynthesis</keyword>
<evidence type="ECO:0000256" key="11">
    <source>
        <dbReference type="ARBA" id="ARBA00022679"/>
    </source>
</evidence>
<evidence type="ECO:0000256" key="1">
    <source>
        <dbReference type="ARBA" id="ARBA00001700"/>
    </source>
</evidence>
<dbReference type="SUPFAM" id="SSF82282">
    <property type="entry name" value="Homocysteine S-methyltransferase"/>
    <property type="match status" value="1"/>
</dbReference>
<dbReference type="PANTHER" id="PTHR45833">
    <property type="entry name" value="METHIONINE SYNTHASE"/>
    <property type="match status" value="1"/>
</dbReference>
<dbReference type="SUPFAM" id="SSF51717">
    <property type="entry name" value="Dihydropteroate synthetase-like"/>
    <property type="match status" value="1"/>
</dbReference>
<name>A0ABP9X8N0_9DEIO</name>
<evidence type="ECO:0000256" key="10">
    <source>
        <dbReference type="ARBA" id="ARBA00022628"/>
    </source>
</evidence>
<evidence type="ECO:0000256" key="14">
    <source>
        <dbReference type="ARBA" id="ARBA00022737"/>
    </source>
</evidence>
<evidence type="ECO:0000256" key="5">
    <source>
        <dbReference type="ARBA" id="ARBA00010398"/>
    </source>
</evidence>
<evidence type="ECO:0000256" key="21">
    <source>
        <dbReference type="PIRNR" id="PIRNR000381"/>
    </source>
</evidence>
<keyword evidence="15 21" id="KW-0862">Zinc</keyword>
<dbReference type="SUPFAM" id="SSF52242">
    <property type="entry name" value="Cobalamin (vitamin B12)-binding domain"/>
    <property type="match status" value="1"/>
</dbReference>
<evidence type="ECO:0000256" key="4">
    <source>
        <dbReference type="ARBA" id="ARBA00005178"/>
    </source>
</evidence>
<evidence type="ECO:0000256" key="22">
    <source>
        <dbReference type="PROSITE-ProRule" id="PRU00333"/>
    </source>
</evidence>
<evidence type="ECO:0000259" key="26">
    <source>
        <dbReference type="PROSITE" id="PS50974"/>
    </source>
</evidence>
<dbReference type="Pfam" id="PF02310">
    <property type="entry name" value="B12-binding"/>
    <property type="match status" value="1"/>
</dbReference>
<comment type="similarity">
    <text evidence="5">Belongs to the vitamin-B12 dependent methionine synthase family.</text>
</comment>
<feature type="region of interest" description="Disordered" evidence="23">
    <location>
        <begin position="1272"/>
        <end position="1309"/>
    </location>
</feature>
<protein>
    <recommendedName>
        <fullName evidence="7 20">Methionine synthase</fullName>
        <ecNumber evidence="6 20">2.1.1.13</ecNumber>
    </recommendedName>
    <alternativeName>
        <fullName evidence="19 21">5-methyltetrahydrofolate--homocysteine methyltransferase</fullName>
    </alternativeName>
</protein>
<feature type="binding site" evidence="22">
    <location>
        <position position="308"/>
    </location>
    <ligand>
        <name>Zn(2+)</name>
        <dbReference type="ChEBI" id="CHEBI:29105"/>
    </ligand>
</feature>
<keyword evidence="30" id="KW-1185">Reference proteome</keyword>
<dbReference type="CDD" id="cd00740">
    <property type="entry name" value="MeTr"/>
    <property type="match status" value="1"/>
</dbReference>
<evidence type="ECO:0000256" key="9">
    <source>
        <dbReference type="ARBA" id="ARBA00022605"/>
    </source>
</evidence>
<dbReference type="InterPro" id="IPR004223">
    <property type="entry name" value="VitB12-dep_Met_synth_activ_dom"/>
</dbReference>
<dbReference type="InterPro" id="IPR003726">
    <property type="entry name" value="HCY_dom"/>
</dbReference>
<comment type="domain">
    <text evidence="21">Modular enzyme with four functionally distinct domains. The isolated Hcy-binding domain catalyzes methyl transfer from free methylcobalamin to homocysteine. The Hcy-binding domain in association with the pterin-binding domain catalyzes the methylation of cob(I)alamin by methyltetrahydrofolate and the methylation of homocysteine. The B12-binding domain binds the cofactor. The AdoMet activation domain binds S-adenosyl-L-methionine. Under aerobic conditions cob(I)alamin can be converted to inactive cob(II)alamin. Reductive methylation by S-adenosyl-L-methionine and flavodoxin regenerates methylcobalamin.</text>
</comment>
<reference evidence="29 30" key="1">
    <citation type="submission" date="2024-02" db="EMBL/GenBank/DDBJ databases">
        <title>Deinococcus aluminii NBRC 112889.</title>
        <authorList>
            <person name="Ichikawa N."/>
            <person name="Katano-Makiyama Y."/>
            <person name="Hidaka K."/>
        </authorList>
    </citation>
    <scope>NUCLEOTIDE SEQUENCE [LARGE SCALE GENOMIC DNA]</scope>
    <source>
        <strain evidence="29 30">NBRC 112889</strain>
    </source>
</reference>
<comment type="cofactor">
    <cofactor evidence="3 21">
        <name>methylcob(III)alamin</name>
        <dbReference type="ChEBI" id="CHEBI:28115"/>
    </cofactor>
</comment>
<dbReference type="Pfam" id="PF02965">
    <property type="entry name" value="Met_synt_B12"/>
    <property type="match status" value="2"/>
</dbReference>
<evidence type="ECO:0000256" key="3">
    <source>
        <dbReference type="ARBA" id="ARBA00001956"/>
    </source>
</evidence>
<dbReference type="SMART" id="SM01018">
    <property type="entry name" value="B12-binding_2"/>
    <property type="match status" value="1"/>
</dbReference>
<dbReference type="InterPro" id="IPR036594">
    <property type="entry name" value="Meth_synthase_dom"/>
</dbReference>
<dbReference type="Gene3D" id="1.10.1240.10">
    <property type="entry name" value="Methionine synthase domain"/>
    <property type="match status" value="1"/>
</dbReference>
<feature type="binding site" evidence="22">
    <location>
        <position position="307"/>
    </location>
    <ligand>
        <name>Zn(2+)</name>
        <dbReference type="ChEBI" id="CHEBI:29105"/>
    </ligand>
</feature>
<keyword evidence="14" id="KW-0677">Repeat</keyword>
<keyword evidence="13 21" id="KW-0479">Metal-binding</keyword>
<dbReference type="InterPro" id="IPR037010">
    <property type="entry name" value="VitB12-dep_Met_synth_activ_sf"/>
</dbReference>
<accession>A0ABP9X8N0</accession>
<dbReference type="Gene3D" id="3.10.196.10">
    <property type="entry name" value="Vitamin B12-dependent methionine synthase, activation domain"/>
    <property type="match status" value="2"/>
</dbReference>
<dbReference type="RefSeq" id="WP_345450219.1">
    <property type="nucleotide sequence ID" value="NZ_BAABRV010000001.1"/>
</dbReference>
<evidence type="ECO:0000256" key="18">
    <source>
        <dbReference type="ARBA" id="ARBA00025552"/>
    </source>
</evidence>
<feature type="domain" description="Pterin-binding" evidence="25">
    <location>
        <begin position="353"/>
        <end position="614"/>
    </location>
</feature>
<keyword evidence="12 21" id="KW-0949">S-adenosyl-L-methionine</keyword>
<comment type="pathway">
    <text evidence="4 21">Amino-acid biosynthesis; L-methionine biosynthesis via de novo pathway; L-methionine from L-homocysteine (MetH route): step 1/1.</text>
</comment>
<keyword evidence="16 21" id="KW-0486">Methionine biosynthesis</keyword>
<evidence type="ECO:0000256" key="20">
    <source>
        <dbReference type="NCBIfam" id="TIGR02082"/>
    </source>
</evidence>
<dbReference type="Pfam" id="PF02574">
    <property type="entry name" value="S-methyl_trans"/>
    <property type="match status" value="1"/>
</dbReference>
<dbReference type="InterPro" id="IPR003759">
    <property type="entry name" value="Cbl-bd_cap"/>
</dbReference>
<comment type="catalytic activity">
    <reaction evidence="1 21">
        <text>(6S)-5-methyl-5,6,7,8-tetrahydrofolate + L-homocysteine = (6S)-5,6,7,8-tetrahydrofolate + L-methionine</text>
        <dbReference type="Rhea" id="RHEA:11172"/>
        <dbReference type="ChEBI" id="CHEBI:18608"/>
        <dbReference type="ChEBI" id="CHEBI:57453"/>
        <dbReference type="ChEBI" id="CHEBI:57844"/>
        <dbReference type="ChEBI" id="CHEBI:58199"/>
        <dbReference type="EC" id="2.1.1.13"/>
    </reaction>
</comment>
<evidence type="ECO:0000256" key="13">
    <source>
        <dbReference type="ARBA" id="ARBA00022723"/>
    </source>
</evidence>
<dbReference type="PROSITE" id="PS51337">
    <property type="entry name" value="B12_BINDING_NTER"/>
    <property type="match status" value="1"/>
</dbReference>
<dbReference type="Pfam" id="PF02607">
    <property type="entry name" value="B12-binding_2"/>
    <property type="match status" value="1"/>
</dbReference>
<feature type="region of interest" description="Disordered" evidence="23">
    <location>
        <begin position="1019"/>
        <end position="1072"/>
    </location>
</feature>
<dbReference type="NCBIfam" id="NF007024">
    <property type="entry name" value="PRK09490.1"/>
    <property type="match status" value="1"/>
</dbReference>
<evidence type="ECO:0000256" key="19">
    <source>
        <dbReference type="ARBA" id="ARBA00031040"/>
    </source>
</evidence>
<evidence type="ECO:0000313" key="30">
    <source>
        <dbReference type="Proteomes" id="UP001404956"/>
    </source>
</evidence>
<dbReference type="InterPro" id="IPR050554">
    <property type="entry name" value="Met_Synthase/Corrinoid"/>
</dbReference>
<dbReference type="InterPro" id="IPR033706">
    <property type="entry name" value="Met_synthase_B12-bd"/>
</dbReference>
<dbReference type="PROSITE" id="PS50974">
    <property type="entry name" value="ADOMET_ACTIVATION"/>
    <property type="match status" value="1"/>
</dbReference>
<keyword evidence="17 21" id="KW-0170">Cobalt</keyword>
<keyword evidence="10 21" id="KW-0846">Cobalamin</keyword>
<feature type="domain" description="AdoMet activation" evidence="26">
    <location>
        <begin position="886"/>
        <end position="1271"/>
    </location>
</feature>
<dbReference type="InterPro" id="IPR036724">
    <property type="entry name" value="Cobalamin-bd_sf"/>
</dbReference>
<dbReference type="PROSITE" id="PS51332">
    <property type="entry name" value="B12_BINDING"/>
    <property type="match status" value="1"/>
</dbReference>
<dbReference type="Gene3D" id="3.20.20.20">
    <property type="entry name" value="Dihydropteroate synthase-like"/>
    <property type="match status" value="1"/>
</dbReference>
<evidence type="ECO:0000256" key="2">
    <source>
        <dbReference type="ARBA" id="ARBA00001947"/>
    </source>
</evidence>
<feature type="domain" description="B12-binding" evidence="27">
    <location>
        <begin position="741"/>
        <end position="876"/>
    </location>
</feature>
<feature type="domain" description="B12-binding N-terminal" evidence="28">
    <location>
        <begin position="644"/>
        <end position="738"/>
    </location>
</feature>
<dbReference type="EMBL" id="BAABRV010000001">
    <property type="protein sequence ID" value="GAA5531739.1"/>
    <property type="molecule type" value="Genomic_DNA"/>
</dbReference>
<dbReference type="InterPro" id="IPR011005">
    <property type="entry name" value="Dihydropteroate_synth-like_sf"/>
</dbReference>
<feature type="domain" description="Hcy-binding" evidence="24">
    <location>
        <begin position="4"/>
        <end position="322"/>
    </location>
</feature>
<dbReference type="PANTHER" id="PTHR45833:SF1">
    <property type="entry name" value="METHIONINE SYNTHASE"/>
    <property type="match status" value="1"/>
</dbReference>